<dbReference type="EMBL" id="JAAAUY010000015">
    <property type="protein sequence ID" value="KAF9337863.1"/>
    <property type="molecule type" value="Genomic_DNA"/>
</dbReference>
<protein>
    <submittedName>
        <fullName evidence="1">Uncharacterized protein</fullName>
    </submittedName>
</protein>
<keyword evidence="2" id="KW-1185">Reference proteome</keyword>
<gene>
    <name evidence="1" type="ORF">BG006_002228</name>
</gene>
<dbReference type="AlphaFoldDB" id="A0A9P5SXC2"/>
<comment type="caution">
    <text evidence="1">The sequence shown here is derived from an EMBL/GenBank/DDBJ whole genome shotgun (WGS) entry which is preliminary data.</text>
</comment>
<evidence type="ECO:0000313" key="1">
    <source>
        <dbReference type="EMBL" id="KAF9337863.1"/>
    </source>
</evidence>
<organism evidence="1 2">
    <name type="scientific">Podila minutissima</name>
    <dbReference type="NCBI Taxonomy" id="64525"/>
    <lineage>
        <taxon>Eukaryota</taxon>
        <taxon>Fungi</taxon>
        <taxon>Fungi incertae sedis</taxon>
        <taxon>Mucoromycota</taxon>
        <taxon>Mortierellomycotina</taxon>
        <taxon>Mortierellomycetes</taxon>
        <taxon>Mortierellales</taxon>
        <taxon>Mortierellaceae</taxon>
        <taxon>Podila</taxon>
    </lineage>
</organism>
<evidence type="ECO:0000313" key="2">
    <source>
        <dbReference type="Proteomes" id="UP000696485"/>
    </source>
</evidence>
<dbReference type="Proteomes" id="UP000696485">
    <property type="component" value="Unassembled WGS sequence"/>
</dbReference>
<accession>A0A9P5SXC2</accession>
<sequence length="143" mass="15947">MDTSVPTLDVQKSHPGILEVEDGIDLVRYIDCQGRSPILDLVGPKVADYIACNVEGRSRIHMASHSDHTIVSCLGRGGDSGGMDGYKGMMGLPYMDARIVRYDRVDRARDANLVVLRKDTTSLEEDRQCDRRLILNKIEDKIT</sequence>
<name>A0A9P5SXC2_9FUNG</name>
<proteinExistence type="predicted"/>
<reference evidence="1" key="1">
    <citation type="journal article" date="2020" name="Fungal Divers.">
        <title>Resolving the Mortierellaceae phylogeny through synthesis of multi-gene phylogenetics and phylogenomics.</title>
        <authorList>
            <person name="Vandepol N."/>
            <person name="Liber J."/>
            <person name="Desiro A."/>
            <person name="Na H."/>
            <person name="Kennedy M."/>
            <person name="Barry K."/>
            <person name="Grigoriev I.V."/>
            <person name="Miller A.N."/>
            <person name="O'Donnell K."/>
            <person name="Stajich J.E."/>
            <person name="Bonito G."/>
        </authorList>
    </citation>
    <scope>NUCLEOTIDE SEQUENCE</scope>
    <source>
        <strain evidence="1">NVP1</strain>
    </source>
</reference>